<proteinExistence type="predicted"/>
<feature type="signal peptide" evidence="5">
    <location>
        <begin position="1"/>
        <end position="21"/>
    </location>
</feature>
<keyword evidence="3" id="KW-0964">Secreted</keyword>
<evidence type="ECO:0000256" key="3">
    <source>
        <dbReference type="ARBA" id="ARBA00022525"/>
    </source>
</evidence>
<dbReference type="Proteomes" id="UP000234254">
    <property type="component" value="Unassembled WGS sequence"/>
</dbReference>
<dbReference type="PANTHER" id="PTHR33353:SF34">
    <property type="entry name" value="ENDO-BETA-1,4-GLUCANASE D"/>
    <property type="match status" value="1"/>
</dbReference>
<feature type="domain" description="Auxiliary Activity family 9 catalytic" evidence="6">
    <location>
        <begin position="22"/>
        <end position="241"/>
    </location>
</feature>
<evidence type="ECO:0000256" key="5">
    <source>
        <dbReference type="SAM" id="SignalP"/>
    </source>
</evidence>
<evidence type="ECO:0000259" key="6">
    <source>
        <dbReference type="Pfam" id="PF03443"/>
    </source>
</evidence>
<keyword evidence="7" id="KW-0378">Hydrolase</keyword>
<dbReference type="InterPro" id="IPR049892">
    <property type="entry name" value="AA9"/>
</dbReference>
<name>A0A2I1CWV7_ASPC2</name>
<dbReference type="RefSeq" id="XP_024690703.1">
    <property type="nucleotide sequence ID" value="XM_024841425.1"/>
</dbReference>
<comment type="caution">
    <text evidence="7">The sequence shown here is derived from an EMBL/GenBank/DDBJ whole genome shotgun (WGS) entry which is preliminary data.</text>
</comment>
<dbReference type="EMBL" id="MSFM01000010">
    <property type="protein sequence ID" value="PKY02109.1"/>
    <property type="molecule type" value="Genomic_DNA"/>
</dbReference>
<organism evidence="7 8">
    <name type="scientific">Aspergillus campestris (strain IBT 28561)</name>
    <dbReference type="NCBI Taxonomy" id="1392248"/>
    <lineage>
        <taxon>Eukaryota</taxon>
        <taxon>Fungi</taxon>
        <taxon>Dikarya</taxon>
        <taxon>Ascomycota</taxon>
        <taxon>Pezizomycotina</taxon>
        <taxon>Eurotiomycetes</taxon>
        <taxon>Eurotiomycetidae</taxon>
        <taxon>Eurotiales</taxon>
        <taxon>Aspergillaceae</taxon>
        <taxon>Aspergillus</taxon>
        <taxon>Aspergillus subgen. Circumdati</taxon>
    </lineage>
</organism>
<feature type="chain" id="PRO_5014111271" evidence="5">
    <location>
        <begin position="22"/>
        <end position="251"/>
    </location>
</feature>
<keyword evidence="4" id="KW-1015">Disulfide bond</keyword>
<dbReference type="CDD" id="cd21175">
    <property type="entry name" value="LPMO_AA9"/>
    <property type="match status" value="1"/>
</dbReference>
<dbReference type="InterPro" id="IPR005103">
    <property type="entry name" value="AA9_LPMO"/>
</dbReference>
<evidence type="ECO:0000256" key="2">
    <source>
        <dbReference type="ARBA" id="ARBA00004613"/>
    </source>
</evidence>
<protein>
    <submittedName>
        <fullName evidence="7">Glycoside hydrolase</fullName>
    </submittedName>
</protein>
<dbReference type="GO" id="GO:0016787">
    <property type="term" value="F:hydrolase activity"/>
    <property type="evidence" value="ECO:0007669"/>
    <property type="project" value="UniProtKB-KW"/>
</dbReference>
<gene>
    <name evidence="7" type="ORF">P168DRAFT_329082</name>
</gene>
<sequence length="251" mass="26444">MSFSKIASLTGLLASASLVAGHGYVSGIVADGKYYDGYLVDKYAYGDDAPDTIGWSTTATDLGFVDGTQYDSDDIICHEESKPGALTAPVTAGSKVDLQWTEWPESHHGPVITYLADCGADCSAVDKTTLKFFKIDAKGVTDPEAANPGVWASDDLIANNGTWTVTIPAAIADGNYVLRHEIIGLHSAGQVDGAQNYPQCVNIKVTGGGDAKPEGTAGPALYKDTDPGIHFDLYQGDLTSYKMPGPELFKA</sequence>
<dbReference type="Gene3D" id="2.70.50.70">
    <property type="match status" value="1"/>
</dbReference>
<reference evidence="7" key="1">
    <citation type="submission" date="2016-12" db="EMBL/GenBank/DDBJ databases">
        <title>The genomes of Aspergillus section Nigri reveals drivers in fungal speciation.</title>
        <authorList>
            <consortium name="DOE Joint Genome Institute"/>
            <person name="Vesth T.C."/>
            <person name="Nybo J."/>
            <person name="Theobald S."/>
            <person name="Brandl J."/>
            <person name="Frisvad J.C."/>
            <person name="Nielsen K.F."/>
            <person name="Lyhne E.K."/>
            <person name="Kogle M.E."/>
            <person name="Kuo A."/>
            <person name="Riley R."/>
            <person name="Clum A."/>
            <person name="Nolan M."/>
            <person name="Lipzen A."/>
            <person name="Salamov A."/>
            <person name="Henrissat B."/>
            <person name="Wiebenga A."/>
            <person name="De vries R.P."/>
            <person name="Grigoriev I.V."/>
            <person name="Mortensen U.H."/>
            <person name="Andersen M.R."/>
            <person name="Baker S.E."/>
        </authorList>
    </citation>
    <scope>NUCLEOTIDE SEQUENCE</scope>
    <source>
        <strain evidence="7">IBT 28561</strain>
    </source>
</reference>
<evidence type="ECO:0000313" key="8">
    <source>
        <dbReference type="Proteomes" id="UP000234254"/>
    </source>
</evidence>
<evidence type="ECO:0000256" key="4">
    <source>
        <dbReference type="ARBA" id="ARBA00023157"/>
    </source>
</evidence>
<dbReference type="GO" id="GO:0005576">
    <property type="term" value="C:extracellular region"/>
    <property type="evidence" value="ECO:0007669"/>
    <property type="project" value="UniProtKB-SubCell"/>
</dbReference>
<comment type="cofactor">
    <cofactor evidence="1">
        <name>Cu(2+)</name>
        <dbReference type="ChEBI" id="CHEBI:29036"/>
    </cofactor>
</comment>
<comment type="subcellular location">
    <subcellularLocation>
        <location evidence="2">Secreted</location>
    </subcellularLocation>
</comment>
<keyword evidence="5" id="KW-0732">Signal</keyword>
<dbReference type="PANTHER" id="PTHR33353">
    <property type="entry name" value="PUTATIVE (AFU_ORTHOLOGUE AFUA_1G12560)-RELATED"/>
    <property type="match status" value="1"/>
</dbReference>
<accession>A0A2I1CWV7</accession>
<dbReference type="VEuPathDB" id="FungiDB:P168DRAFT_329082"/>
<dbReference type="GeneID" id="36548949"/>
<evidence type="ECO:0000313" key="7">
    <source>
        <dbReference type="EMBL" id="PKY02109.1"/>
    </source>
</evidence>
<dbReference type="AlphaFoldDB" id="A0A2I1CWV7"/>
<dbReference type="Pfam" id="PF03443">
    <property type="entry name" value="AA9"/>
    <property type="match status" value="1"/>
</dbReference>
<keyword evidence="8" id="KW-1185">Reference proteome</keyword>
<evidence type="ECO:0000256" key="1">
    <source>
        <dbReference type="ARBA" id="ARBA00001973"/>
    </source>
</evidence>
<dbReference type="OrthoDB" id="4849160at2759"/>